<gene>
    <name evidence="6" type="ORF">NIIDMKKI_64030</name>
</gene>
<evidence type="ECO:0000256" key="1">
    <source>
        <dbReference type="ARBA" id="ARBA00022741"/>
    </source>
</evidence>
<reference evidence="6 7" key="1">
    <citation type="submission" date="2020-07" db="EMBL/GenBank/DDBJ databases">
        <title>Mycobacterium kansasii (former subtype) with zoonotic potential isolated from diseased indoor pet cat, Japan.</title>
        <authorList>
            <person name="Fukano H."/>
            <person name="Terazono T."/>
            <person name="Hoshino Y."/>
        </authorList>
    </citation>
    <scope>NUCLEOTIDE SEQUENCE [LARGE SCALE GENOMIC DNA]</scope>
    <source>
        <strain evidence="6 7">Kuro-I</strain>
    </source>
</reference>
<dbReference type="Pfam" id="PF00580">
    <property type="entry name" value="UvrD-helicase"/>
    <property type="match status" value="1"/>
</dbReference>
<evidence type="ECO:0000259" key="5">
    <source>
        <dbReference type="Pfam" id="PF00580"/>
    </source>
</evidence>
<dbReference type="Proteomes" id="UP000516380">
    <property type="component" value="Chromosome"/>
</dbReference>
<evidence type="ECO:0000256" key="2">
    <source>
        <dbReference type="ARBA" id="ARBA00022801"/>
    </source>
</evidence>
<keyword evidence="3" id="KW-0347">Helicase</keyword>
<evidence type="ECO:0000313" key="6">
    <source>
        <dbReference type="EMBL" id="BCI91197.1"/>
    </source>
</evidence>
<feature type="domain" description="UvrD-like helicase ATP-binding" evidence="5">
    <location>
        <begin position="14"/>
        <end position="135"/>
    </location>
</feature>
<accession>A0A7G1IK92</accession>
<dbReference type="SUPFAM" id="SSF52540">
    <property type="entry name" value="P-loop containing nucleoside triphosphate hydrolases"/>
    <property type="match status" value="1"/>
</dbReference>
<dbReference type="AlphaFoldDB" id="A0A7G1IK92"/>
<dbReference type="PANTHER" id="PTHR11070:SF23">
    <property type="entry name" value="RECBCD ENZYME SUBUNIT RECB"/>
    <property type="match status" value="1"/>
</dbReference>
<dbReference type="PANTHER" id="PTHR11070">
    <property type="entry name" value="UVRD / RECB / PCRA DNA HELICASE FAMILY MEMBER"/>
    <property type="match status" value="1"/>
</dbReference>
<dbReference type="GO" id="GO:0005829">
    <property type="term" value="C:cytosol"/>
    <property type="evidence" value="ECO:0007669"/>
    <property type="project" value="TreeGrafter"/>
</dbReference>
<proteinExistence type="predicted"/>
<dbReference type="InterPro" id="IPR027417">
    <property type="entry name" value="P-loop_NTPase"/>
</dbReference>
<organism evidence="6 7">
    <name type="scientific">Mycobacterium kansasii</name>
    <dbReference type="NCBI Taxonomy" id="1768"/>
    <lineage>
        <taxon>Bacteria</taxon>
        <taxon>Bacillati</taxon>
        <taxon>Actinomycetota</taxon>
        <taxon>Actinomycetes</taxon>
        <taxon>Mycobacteriales</taxon>
        <taxon>Mycobacteriaceae</taxon>
        <taxon>Mycobacterium</taxon>
    </lineage>
</organism>
<dbReference type="InterPro" id="IPR000212">
    <property type="entry name" value="DNA_helicase_UvrD/REP"/>
</dbReference>
<dbReference type="GO" id="GO:0043138">
    <property type="term" value="F:3'-5' DNA helicase activity"/>
    <property type="evidence" value="ECO:0007669"/>
    <property type="project" value="TreeGrafter"/>
</dbReference>
<evidence type="ECO:0000256" key="4">
    <source>
        <dbReference type="ARBA" id="ARBA00022840"/>
    </source>
</evidence>
<evidence type="ECO:0000313" key="7">
    <source>
        <dbReference type="Proteomes" id="UP000516380"/>
    </source>
</evidence>
<name>A0A7G1IK92_MYCKA</name>
<dbReference type="GO" id="GO:0000725">
    <property type="term" value="P:recombinational repair"/>
    <property type="evidence" value="ECO:0007669"/>
    <property type="project" value="TreeGrafter"/>
</dbReference>
<dbReference type="InterPro" id="IPR014016">
    <property type="entry name" value="UvrD-like_ATP-bd"/>
</dbReference>
<keyword evidence="2" id="KW-0378">Hydrolase</keyword>
<dbReference type="GO" id="GO:0003677">
    <property type="term" value="F:DNA binding"/>
    <property type="evidence" value="ECO:0007669"/>
    <property type="project" value="InterPro"/>
</dbReference>
<dbReference type="GO" id="GO:0009338">
    <property type="term" value="C:exodeoxyribonuclease V complex"/>
    <property type="evidence" value="ECO:0007669"/>
    <property type="project" value="TreeGrafter"/>
</dbReference>
<keyword evidence="1" id="KW-0547">Nucleotide-binding</keyword>
<evidence type="ECO:0000256" key="3">
    <source>
        <dbReference type="ARBA" id="ARBA00022806"/>
    </source>
</evidence>
<keyword evidence="7" id="KW-1185">Reference proteome</keyword>
<dbReference type="Gene3D" id="3.40.50.300">
    <property type="entry name" value="P-loop containing nucleotide triphosphate hydrolases"/>
    <property type="match status" value="1"/>
</dbReference>
<keyword evidence="4" id="KW-0067">ATP-binding</keyword>
<protein>
    <recommendedName>
        <fullName evidence="5">UvrD-like helicase ATP-binding domain-containing protein</fullName>
    </recommendedName>
</protein>
<dbReference type="GO" id="GO:0016787">
    <property type="term" value="F:hydrolase activity"/>
    <property type="evidence" value="ECO:0007669"/>
    <property type="project" value="UniProtKB-KW"/>
</dbReference>
<dbReference type="GO" id="GO:0005524">
    <property type="term" value="F:ATP binding"/>
    <property type="evidence" value="ECO:0007669"/>
    <property type="project" value="UniProtKB-KW"/>
</dbReference>
<dbReference type="EMBL" id="AP023343">
    <property type="protein sequence ID" value="BCI91197.1"/>
    <property type="molecule type" value="Genomic_DNA"/>
</dbReference>
<sequence length="171" mass="18553">MERFDLLGPLPAHGATIVLEASAGTGKTFALAGLVTRYLAETDVTLDEMLLITFNRAASRELRERVRDQIVAAVAALDGRMPTDTDLVRHLLGSEAERAVRLARLRDALANFDAATIATTHEFCGSVLRSLVWRVTAIPASPCGRASTIWWPRSSTTATSRASPTPTPIRR</sequence>